<organism evidence="2">
    <name type="scientific">bacterium 19MO03SA05</name>
    <dbReference type="NCBI Taxonomy" id="2920620"/>
    <lineage>
        <taxon>Bacteria</taxon>
    </lineage>
</organism>
<dbReference type="AlphaFoldDB" id="A0AAU6VAU1"/>
<dbReference type="PIRSF" id="PIRSF004525">
    <property type="entry name" value="Pilin_peptidase-dep_B_prd"/>
    <property type="match status" value="1"/>
</dbReference>
<dbReference type="InterPro" id="IPR016419">
    <property type="entry name" value="Prepilin_Pept-dep_B_prd"/>
</dbReference>
<accession>A0AAU6VAU1</accession>
<keyword evidence="1" id="KW-0812">Transmembrane</keyword>
<keyword evidence="1" id="KW-0472">Membrane</keyword>
<feature type="transmembrane region" description="Helical" evidence="1">
    <location>
        <begin position="12"/>
        <end position="37"/>
    </location>
</feature>
<keyword evidence="1" id="KW-1133">Transmembrane helix</keyword>
<dbReference type="EMBL" id="CP095350">
    <property type="protein sequence ID" value="XAG83841.1"/>
    <property type="molecule type" value="Genomic_DNA"/>
</dbReference>
<proteinExistence type="predicted"/>
<reference evidence="2" key="1">
    <citation type="submission" date="2022-03" db="EMBL/GenBank/DDBJ databases">
        <title>Sea Food Isolates.</title>
        <authorList>
            <person name="Li c."/>
        </authorList>
    </citation>
    <scope>NUCLEOTIDE SEQUENCE</scope>
    <source>
        <strain evidence="2">19MO03SA05</strain>
    </source>
</reference>
<evidence type="ECO:0000313" key="2">
    <source>
        <dbReference type="EMBL" id="XAG83841.1"/>
    </source>
</evidence>
<protein>
    <submittedName>
        <fullName evidence="2">Pilus assembly protein PilW</fullName>
    </submittedName>
</protein>
<gene>
    <name evidence="2" type="ORF">MRM63_09720</name>
</gene>
<name>A0AAU6VAU1_UNCXX</name>
<sequence>MAFQRAKYRQSGASLVEFMIASLVGSIALAIIGSVFLSNQRVALQRSQHIMLQQQMSMVMHQLKRDVLRAGYNGINNHSVIFSDQDDLLAVTETSIGYVYYTPHSSSGKFSHTLYRLDNGMLRYRQINCTQIIDYENFKCPEDEEEEEKNKSASFYSLFEPKQVRVTQFSVKRFPINGQAVQSAVISIDVSASLVANPAVAHSMQLHITQRNWQS</sequence>
<evidence type="ECO:0000256" key="1">
    <source>
        <dbReference type="SAM" id="Phobius"/>
    </source>
</evidence>